<accession>A0ABN7WEA6</accession>
<dbReference type="PANTHER" id="PTHR48052:SF8">
    <property type="entry name" value="LRR RECEPTOR-LIKE SERINE_THREONINE-PROTEIN KINASE FLS2"/>
    <property type="match status" value="1"/>
</dbReference>
<dbReference type="EMBL" id="CAJVQB010041323">
    <property type="protein sequence ID" value="CAG8829386.1"/>
    <property type="molecule type" value="Genomic_DNA"/>
</dbReference>
<dbReference type="InterPro" id="IPR001611">
    <property type="entry name" value="Leu-rich_rpt"/>
</dbReference>
<dbReference type="InterPro" id="IPR032675">
    <property type="entry name" value="LRR_dom_sf"/>
</dbReference>
<keyword evidence="3" id="KW-0812">Transmembrane</keyword>
<gene>
    <name evidence="11" type="ORF">GMARGA_LOCUS29973</name>
</gene>
<feature type="non-terminal residue" evidence="11">
    <location>
        <position position="1"/>
    </location>
</feature>
<organism evidence="11 12">
    <name type="scientific">Gigaspora margarita</name>
    <dbReference type="NCBI Taxonomy" id="4874"/>
    <lineage>
        <taxon>Eukaryota</taxon>
        <taxon>Fungi</taxon>
        <taxon>Fungi incertae sedis</taxon>
        <taxon>Mucoromycota</taxon>
        <taxon>Glomeromycotina</taxon>
        <taxon>Glomeromycetes</taxon>
        <taxon>Diversisporales</taxon>
        <taxon>Gigasporaceae</taxon>
        <taxon>Gigaspora</taxon>
    </lineage>
</organism>
<evidence type="ECO:0000256" key="2">
    <source>
        <dbReference type="ARBA" id="ARBA00022475"/>
    </source>
</evidence>
<name>A0ABN7WEA6_GIGMA</name>
<evidence type="ECO:0000256" key="6">
    <source>
        <dbReference type="ARBA" id="ARBA00023136"/>
    </source>
</evidence>
<evidence type="ECO:0000256" key="3">
    <source>
        <dbReference type="ARBA" id="ARBA00022692"/>
    </source>
</evidence>
<evidence type="ECO:0000313" key="12">
    <source>
        <dbReference type="Proteomes" id="UP000789901"/>
    </source>
</evidence>
<comment type="subcellular location">
    <subcellularLocation>
        <location evidence="1">Cell membrane</location>
    </subcellularLocation>
    <subcellularLocation>
        <location evidence="9">Endomembrane system</location>
        <topology evidence="9">Single-pass membrane protein</topology>
    </subcellularLocation>
</comment>
<feature type="coiled-coil region" evidence="10">
    <location>
        <begin position="33"/>
        <end position="193"/>
    </location>
</feature>
<keyword evidence="4" id="KW-0732">Signal</keyword>
<keyword evidence="8" id="KW-0325">Glycoprotein</keyword>
<dbReference type="SUPFAM" id="SSF52058">
    <property type="entry name" value="L domain-like"/>
    <property type="match status" value="1"/>
</dbReference>
<reference evidence="11 12" key="1">
    <citation type="submission" date="2021-06" db="EMBL/GenBank/DDBJ databases">
        <authorList>
            <person name="Kallberg Y."/>
            <person name="Tangrot J."/>
            <person name="Rosling A."/>
        </authorList>
    </citation>
    <scope>NUCLEOTIDE SEQUENCE [LARGE SCALE GENOMIC DNA]</scope>
    <source>
        <strain evidence="11 12">120-4 pot B 10/14</strain>
    </source>
</reference>
<protein>
    <submittedName>
        <fullName evidence="11">19239_t:CDS:1</fullName>
    </submittedName>
</protein>
<keyword evidence="6" id="KW-0472">Membrane</keyword>
<dbReference type="Gene3D" id="3.80.10.10">
    <property type="entry name" value="Ribonuclease Inhibitor"/>
    <property type="match status" value="1"/>
</dbReference>
<feature type="coiled-coil region" evidence="10">
    <location>
        <begin position="229"/>
        <end position="439"/>
    </location>
</feature>
<dbReference type="Proteomes" id="UP000789901">
    <property type="component" value="Unassembled WGS sequence"/>
</dbReference>
<evidence type="ECO:0000256" key="7">
    <source>
        <dbReference type="ARBA" id="ARBA00023170"/>
    </source>
</evidence>
<keyword evidence="7" id="KW-0675">Receptor</keyword>
<sequence length="648" mass="74993">KDEKFQKALKIFKAGQFMEKIKKASEKTGINPLAEAQNLITEEKQRLAKENITKAKNREAELVQAVNKAKKEYEDLIAAGEKALELKNNELTNLKQEGENLLSEKENEISTIKYEREQAKDEAIEAKELVEKSNEEKRTLITNLSSIQKKLEKSEEQRNELSGQTITNLQHEVELLQTEVNNYQEKAIEVAKRLKENRTLVSPEKVSLEVLEKERKAHLILIGASQVEIQNKTSRLNFLKTDIENLKQEAANLGKVIRTKRSETFDLVKKLNKAHNLMTELERELAETRAEVERLKEEKEHLEEEKKNLVAKIEKRENKISEKDKELVRLRYFKSDNEDKVNAYDDLKKELANQRIELGKRKNERNISQLTTEKATLRTENQTLQGQLQVKNDELEQAIRQKRLAIFYRIFGRKERNQIKELRTQLQETRTELLLAQNQIRNFGEKVSEIKSLPIIKIDGREKEITGELIIADFPQLEKINVGSNQLTQLHLKNCPQLTELRCGSNKLTELTITNCPNLREIWAYNNQLTNLDLRANTALTNLGLYNNKLTQLDLSNNQQLEILNIFKNNFSSDLSFLSHLVNLKGLYLNNNNFTGSLEPLRNLRKLERLNIDNTNLSQGLEYLPVSVENFYCQGTGLKKELEPFAGD</sequence>
<keyword evidence="2" id="KW-1003">Cell membrane</keyword>
<evidence type="ECO:0000313" key="11">
    <source>
        <dbReference type="EMBL" id="CAG8829386.1"/>
    </source>
</evidence>
<keyword evidence="10" id="KW-0175">Coiled coil</keyword>
<evidence type="ECO:0000256" key="9">
    <source>
        <dbReference type="ARBA" id="ARBA00037847"/>
    </source>
</evidence>
<comment type="caution">
    <text evidence="11">The sequence shown here is derived from an EMBL/GenBank/DDBJ whole genome shotgun (WGS) entry which is preliminary data.</text>
</comment>
<dbReference type="PANTHER" id="PTHR48052">
    <property type="entry name" value="UNNAMED PRODUCT"/>
    <property type="match status" value="1"/>
</dbReference>
<dbReference type="PROSITE" id="PS51450">
    <property type="entry name" value="LRR"/>
    <property type="match status" value="1"/>
</dbReference>
<evidence type="ECO:0000256" key="5">
    <source>
        <dbReference type="ARBA" id="ARBA00022989"/>
    </source>
</evidence>
<keyword evidence="12" id="KW-1185">Reference proteome</keyword>
<evidence type="ECO:0000256" key="10">
    <source>
        <dbReference type="SAM" id="Coils"/>
    </source>
</evidence>
<evidence type="ECO:0000256" key="8">
    <source>
        <dbReference type="ARBA" id="ARBA00023180"/>
    </source>
</evidence>
<evidence type="ECO:0000256" key="1">
    <source>
        <dbReference type="ARBA" id="ARBA00004236"/>
    </source>
</evidence>
<evidence type="ECO:0000256" key="4">
    <source>
        <dbReference type="ARBA" id="ARBA00022729"/>
    </source>
</evidence>
<keyword evidence="5" id="KW-1133">Transmembrane helix</keyword>
<proteinExistence type="predicted"/>